<comment type="caution">
    <text evidence="2">The sequence shown here is derived from an EMBL/GenBank/DDBJ whole genome shotgun (WGS) entry which is preliminary data.</text>
</comment>
<dbReference type="EMBL" id="JANBUO010003953">
    <property type="protein sequence ID" value="KAJ2788932.1"/>
    <property type="molecule type" value="Genomic_DNA"/>
</dbReference>
<sequence>MPQDATAEDSTGHHRLIQNGPPFGEPVTEAGITIAGSNANRAYADNYQDAYADRMPVDSNGYPGGPRRSPSVTRGVTRGVSNISIRGPNSVHDAPSWRRSASTSDQAPLYSAVNVPKKKGPAAKLGLTTLQKDKSSCVFDTSVSIAGISSEPKWPNSLKLFVERSFAACSNHAR</sequence>
<evidence type="ECO:0000313" key="3">
    <source>
        <dbReference type="Proteomes" id="UP001140094"/>
    </source>
</evidence>
<dbReference type="Proteomes" id="UP001140094">
    <property type="component" value="Unassembled WGS sequence"/>
</dbReference>
<proteinExistence type="predicted"/>
<reference evidence="2" key="1">
    <citation type="submission" date="2022-07" db="EMBL/GenBank/DDBJ databases">
        <title>Phylogenomic reconstructions and comparative analyses of Kickxellomycotina fungi.</title>
        <authorList>
            <person name="Reynolds N.K."/>
            <person name="Stajich J.E."/>
            <person name="Barry K."/>
            <person name="Grigoriev I.V."/>
            <person name="Crous P."/>
            <person name="Smith M.E."/>
        </authorList>
    </citation>
    <scope>NUCLEOTIDE SEQUENCE</scope>
    <source>
        <strain evidence="2">NRRL 1565</strain>
    </source>
</reference>
<protein>
    <submittedName>
        <fullName evidence="2">Uncharacterized protein</fullName>
    </submittedName>
</protein>
<keyword evidence="3" id="KW-1185">Reference proteome</keyword>
<feature type="compositionally biased region" description="Polar residues" evidence="1">
    <location>
        <begin position="70"/>
        <end position="84"/>
    </location>
</feature>
<dbReference type="AlphaFoldDB" id="A0A9W8LPD7"/>
<evidence type="ECO:0000313" key="2">
    <source>
        <dbReference type="EMBL" id="KAJ2788932.1"/>
    </source>
</evidence>
<evidence type="ECO:0000256" key="1">
    <source>
        <dbReference type="SAM" id="MobiDB-lite"/>
    </source>
</evidence>
<dbReference type="OrthoDB" id="199574at2759"/>
<feature type="non-terminal residue" evidence="2">
    <location>
        <position position="174"/>
    </location>
</feature>
<feature type="region of interest" description="Disordered" evidence="1">
    <location>
        <begin position="54"/>
        <end position="109"/>
    </location>
</feature>
<organism evidence="2 3">
    <name type="scientific">Coemansia guatemalensis</name>
    <dbReference type="NCBI Taxonomy" id="2761395"/>
    <lineage>
        <taxon>Eukaryota</taxon>
        <taxon>Fungi</taxon>
        <taxon>Fungi incertae sedis</taxon>
        <taxon>Zoopagomycota</taxon>
        <taxon>Kickxellomycotina</taxon>
        <taxon>Kickxellomycetes</taxon>
        <taxon>Kickxellales</taxon>
        <taxon>Kickxellaceae</taxon>
        <taxon>Coemansia</taxon>
    </lineage>
</organism>
<feature type="region of interest" description="Disordered" evidence="1">
    <location>
        <begin position="1"/>
        <end position="27"/>
    </location>
</feature>
<accession>A0A9W8LPD7</accession>
<gene>
    <name evidence="2" type="ORF">H4R20_007276</name>
</gene>
<name>A0A9W8LPD7_9FUNG</name>